<dbReference type="Pfam" id="PF00512">
    <property type="entry name" value="HisKA"/>
    <property type="match status" value="1"/>
</dbReference>
<evidence type="ECO:0000256" key="6">
    <source>
        <dbReference type="ARBA" id="ARBA00023012"/>
    </source>
</evidence>
<dbReference type="InterPro" id="IPR003594">
    <property type="entry name" value="HATPase_dom"/>
</dbReference>
<dbReference type="PANTHER" id="PTHR43065">
    <property type="entry name" value="SENSOR HISTIDINE KINASE"/>
    <property type="match status" value="1"/>
</dbReference>
<reference evidence="9" key="1">
    <citation type="submission" date="2018-06" db="EMBL/GenBank/DDBJ databases">
        <authorList>
            <person name="Zhirakovskaya E."/>
        </authorList>
    </citation>
    <scope>NUCLEOTIDE SEQUENCE</scope>
</reference>
<dbReference type="AlphaFoldDB" id="A0A3B0USI7"/>
<name>A0A3B0USI7_9ZZZZ</name>
<dbReference type="InterPro" id="IPR011006">
    <property type="entry name" value="CheY-like_superfamily"/>
</dbReference>
<dbReference type="GO" id="GO:0000155">
    <property type="term" value="F:phosphorelay sensor kinase activity"/>
    <property type="evidence" value="ECO:0007669"/>
    <property type="project" value="InterPro"/>
</dbReference>
<sequence>MAKAKILYVDDEEINLSNFTASFKDEFEVIPAISGNEGLEIFKADHDIAVIVADQRMPGISGVEMLTRIYEMNPDPIRIILTGYINPQDIILAINQGHIHQYINKPWNIDQVRSILLQAIDKYQLTKENKRLLKVLAEKNEALQAANQQLIADIELQARLEHQNRENEIKMMSQAKMASLGQIATGIAHEINQPLTFIKIALESTARDIENQTLNFDELLEDINESQKQIRRITLIIDHLRTFGRNNSDELNPVNMPEALDSALILFKQKIKAGGVELLITGADNLPLVYANISKLEQVFTNLIQNSMDTLEDVDNGRIEVAFQQRDGQLITRFIDNGMGMPPDIREKVFEPFFSTKETGRGTGLGLSIIYGIICELNGTIDCESAPGQGCVFTISLPTLL</sequence>
<dbReference type="InterPro" id="IPR036890">
    <property type="entry name" value="HATPase_C_sf"/>
</dbReference>
<dbReference type="InterPro" id="IPR001789">
    <property type="entry name" value="Sig_transdc_resp-reg_receiver"/>
</dbReference>
<dbReference type="CDD" id="cd17569">
    <property type="entry name" value="REC_HupR-like"/>
    <property type="match status" value="1"/>
</dbReference>
<evidence type="ECO:0000259" key="8">
    <source>
        <dbReference type="PROSITE" id="PS50110"/>
    </source>
</evidence>
<dbReference type="InterPro" id="IPR004358">
    <property type="entry name" value="Sig_transdc_His_kin-like_C"/>
</dbReference>
<dbReference type="Gene3D" id="3.30.565.10">
    <property type="entry name" value="Histidine kinase-like ATPase, C-terminal domain"/>
    <property type="match status" value="1"/>
</dbReference>
<dbReference type="SMART" id="SM00387">
    <property type="entry name" value="HATPase_c"/>
    <property type="match status" value="1"/>
</dbReference>
<evidence type="ECO:0000256" key="3">
    <source>
        <dbReference type="ARBA" id="ARBA00022741"/>
    </source>
</evidence>
<accession>A0A3B0USI7</accession>
<dbReference type="Pfam" id="PF00072">
    <property type="entry name" value="Response_reg"/>
    <property type="match status" value="1"/>
</dbReference>
<dbReference type="PANTHER" id="PTHR43065:SF10">
    <property type="entry name" value="PEROXIDE STRESS-ACTIVATED HISTIDINE KINASE MAK3"/>
    <property type="match status" value="1"/>
</dbReference>
<proteinExistence type="predicted"/>
<evidence type="ECO:0008006" key="10">
    <source>
        <dbReference type="Google" id="ProtNLM"/>
    </source>
</evidence>
<evidence type="ECO:0000259" key="7">
    <source>
        <dbReference type="PROSITE" id="PS50109"/>
    </source>
</evidence>
<dbReference type="SMART" id="SM00448">
    <property type="entry name" value="REC"/>
    <property type="match status" value="1"/>
</dbReference>
<dbReference type="Gene3D" id="3.40.50.2300">
    <property type="match status" value="1"/>
</dbReference>
<protein>
    <recommendedName>
        <fullName evidence="10">Histidine kinase</fullName>
    </recommendedName>
</protein>
<dbReference type="PRINTS" id="PR00344">
    <property type="entry name" value="BCTRLSENSOR"/>
</dbReference>
<dbReference type="EMBL" id="UOEX01000081">
    <property type="protein sequence ID" value="VAW34045.1"/>
    <property type="molecule type" value="Genomic_DNA"/>
</dbReference>
<dbReference type="SUPFAM" id="SSF55874">
    <property type="entry name" value="ATPase domain of HSP90 chaperone/DNA topoisomerase II/histidine kinase"/>
    <property type="match status" value="1"/>
</dbReference>
<evidence type="ECO:0000256" key="4">
    <source>
        <dbReference type="ARBA" id="ARBA00022777"/>
    </source>
</evidence>
<keyword evidence="4" id="KW-0418">Kinase</keyword>
<evidence type="ECO:0000313" key="9">
    <source>
        <dbReference type="EMBL" id="VAW34045.1"/>
    </source>
</evidence>
<dbReference type="CDD" id="cd00082">
    <property type="entry name" value="HisKA"/>
    <property type="match status" value="1"/>
</dbReference>
<dbReference type="GO" id="GO:0005524">
    <property type="term" value="F:ATP binding"/>
    <property type="evidence" value="ECO:0007669"/>
    <property type="project" value="UniProtKB-KW"/>
</dbReference>
<evidence type="ECO:0000256" key="5">
    <source>
        <dbReference type="ARBA" id="ARBA00022840"/>
    </source>
</evidence>
<keyword evidence="2" id="KW-0808">Transferase</keyword>
<organism evidence="9">
    <name type="scientific">hydrothermal vent metagenome</name>
    <dbReference type="NCBI Taxonomy" id="652676"/>
    <lineage>
        <taxon>unclassified sequences</taxon>
        <taxon>metagenomes</taxon>
        <taxon>ecological metagenomes</taxon>
    </lineage>
</organism>
<keyword evidence="6" id="KW-0902">Two-component regulatory system</keyword>
<evidence type="ECO:0000256" key="1">
    <source>
        <dbReference type="ARBA" id="ARBA00022553"/>
    </source>
</evidence>
<dbReference type="SMART" id="SM00388">
    <property type="entry name" value="HisKA"/>
    <property type="match status" value="1"/>
</dbReference>
<keyword evidence="1" id="KW-0597">Phosphoprotein</keyword>
<keyword evidence="3" id="KW-0547">Nucleotide-binding</keyword>
<dbReference type="InterPro" id="IPR036097">
    <property type="entry name" value="HisK_dim/P_sf"/>
</dbReference>
<dbReference type="Gene3D" id="1.10.287.130">
    <property type="match status" value="1"/>
</dbReference>
<evidence type="ECO:0000256" key="2">
    <source>
        <dbReference type="ARBA" id="ARBA00022679"/>
    </source>
</evidence>
<dbReference type="InterPro" id="IPR005467">
    <property type="entry name" value="His_kinase_dom"/>
</dbReference>
<dbReference type="PROSITE" id="PS50110">
    <property type="entry name" value="RESPONSE_REGULATORY"/>
    <property type="match status" value="1"/>
</dbReference>
<dbReference type="InterPro" id="IPR003661">
    <property type="entry name" value="HisK_dim/P_dom"/>
</dbReference>
<feature type="domain" description="Response regulatory" evidence="8">
    <location>
        <begin position="5"/>
        <end position="120"/>
    </location>
</feature>
<gene>
    <name evidence="9" type="ORF">MNBD_DELTA03-1631</name>
</gene>
<keyword evidence="5" id="KW-0067">ATP-binding</keyword>
<dbReference type="SUPFAM" id="SSF52172">
    <property type="entry name" value="CheY-like"/>
    <property type="match status" value="1"/>
</dbReference>
<dbReference type="PROSITE" id="PS50109">
    <property type="entry name" value="HIS_KIN"/>
    <property type="match status" value="1"/>
</dbReference>
<dbReference type="Pfam" id="PF02518">
    <property type="entry name" value="HATPase_c"/>
    <property type="match status" value="1"/>
</dbReference>
<feature type="domain" description="Histidine kinase" evidence="7">
    <location>
        <begin position="186"/>
        <end position="401"/>
    </location>
</feature>
<dbReference type="SUPFAM" id="SSF47384">
    <property type="entry name" value="Homodimeric domain of signal transducing histidine kinase"/>
    <property type="match status" value="1"/>
</dbReference>